<evidence type="ECO:0008006" key="3">
    <source>
        <dbReference type="Google" id="ProtNLM"/>
    </source>
</evidence>
<gene>
    <name evidence="1" type="ORF">OV079_01930</name>
</gene>
<reference evidence="1" key="1">
    <citation type="submission" date="2022-11" db="EMBL/GenBank/DDBJ databases">
        <title>Minimal conservation of predation-associated metabolite biosynthetic gene clusters underscores biosynthetic potential of Myxococcota including descriptions for ten novel species: Archangium lansinium sp. nov., Myxococcus landrumus sp. nov., Nannocystis bai.</title>
        <authorList>
            <person name="Ahearne A."/>
            <person name="Stevens C."/>
            <person name="Phillips K."/>
        </authorList>
    </citation>
    <scope>NUCLEOTIDE SEQUENCE</scope>
    <source>
        <strain evidence="1">Na p29</strain>
    </source>
</reference>
<evidence type="ECO:0000313" key="1">
    <source>
        <dbReference type="EMBL" id="MCY1004343.1"/>
    </source>
</evidence>
<sequence length="183" mass="19364">MRVQKALMMVAIAAACSERSAEVTETSVAANDDDCARCGPDEWCDWSDDRCGEGVGRGTCRPRPPPCKLVLRYTCACDGKVYGNECDAQQHGVDVAAGGGCEVPEGLRPCGYNYCEAEPAGYCAEVLPAARGEASTFECEGFPWSCVADDCSCIERPPCASPCVPAEDGWFELTCPPAAPSTN</sequence>
<dbReference type="Proteomes" id="UP001150924">
    <property type="component" value="Unassembled WGS sequence"/>
</dbReference>
<organism evidence="1 2">
    <name type="scientific">Nannocystis pusilla</name>
    <dbReference type="NCBI Taxonomy" id="889268"/>
    <lineage>
        <taxon>Bacteria</taxon>
        <taxon>Pseudomonadati</taxon>
        <taxon>Myxococcota</taxon>
        <taxon>Polyangia</taxon>
        <taxon>Nannocystales</taxon>
        <taxon>Nannocystaceae</taxon>
        <taxon>Nannocystis</taxon>
    </lineage>
</organism>
<dbReference type="AlphaFoldDB" id="A0A9X3EHT7"/>
<accession>A0A9X3EHT7</accession>
<keyword evidence="2" id="KW-1185">Reference proteome</keyword>
<comment type="caution">
    <text evidence="1">The sequence shown here is derived from an EMBL/GenBank/DDBJ whole genome shotgun (WGS) entry which is preliminary data.</text>
</comment>
<dbReference type="InterPro" id="IPR036058">
    <property type="entry name" value="Kazal_dom_sf"/>
</dbReference>
<dbReference type="SUPFAM" id="SSF100895">
    <property type="entry name" value="Kazal-type serine protease inhibitors"/>
    <property type="match status" value="1"/>
</dbReference>
<dbReference type="EMBL" id="JAPNKE010000002">
    <property type="protein sequence ID" value="MCY1004343.1"/>
    <property type="molecule type" value="Genomic_DNA"/>
</dbReference>
<dbReference type="RefSeq" id="WP_267765883.1">
    <property type="nucleotide sequence ID" value="NZ_JAPNKE010000002.1"/>
</dbReference>
<protein>
    <recommendedName>
        <fullName evidence="3">Kazal-like domain-containing protein</fullName>
    </recommendedName>
</protein>
<proteinExistence type="predicted"/>
<name>A0A9X3EHT7_9BACT</name>
<evidence type="ECO:0000313" key="2">
    <source>
        <dbReference type="Proteomes" id="UP001150924"/>
    </source>
</evidence>
<dbReference type="PROSITE" id="PS51257">
    <property type="entry name" value="PROKAR_LIPOPROTEIN"/>
    <property type="match status" value="1"/>
</dbReference>